<dbReference type="PANTHER" id="PTHR10972:SF141">
    <property type="entry name" value="OXYSTEROL-BINDING PROTEIN"/>
    <property type="match status" value="1"/>
</dbReference>
<name>A0A1S3KDV6_LINAN</name>
<dbReference type="SUPFAM" id="SSF50729">
    <property type="entry name" value="PH domain-like"/>
    <property type="match status" value="1"/>
</dbReference>
<protein>
    <recommendedName>
        <fullName evidence="6">Oxysterol-binding protein</fullName>
    </recommendedName>
</protein>
<keyword evidence="2" id="KW-0597">Phosphoprotein</keyword>
<dbReference type="GO" id="GO:0005829">
    <property type="term" value="C:cytosol"/>
    <property type="evidence" value="ECO:0007669"/>
    <property type="project" value="TreeGrafter"/>
</dbReference>
<dbReference type="Gene3D" id="1.10.287.2720">
    <property type="match status" value="1"/>
</dbReference>
<dbReference type="SUPFAM" id="SSF144000">
    <property type="entry name" value="Oxysterol-binding protein-like"/>
    <property type="match status" value="1"/>
</dbReference>
<evidence type="ECO:0000313" key="10">
    <source>
        <dbReference type="RefSeq" id="XP_013420808.1"/>
    </source>
</evidence>
<dbReference type="Pfam" id="PF01237">
    <property type="entry name" value="Oxysterol_BP"/>
    <property type="match status" value="1"/>
</dbReference>
<keyword evidence="3 6" id="KW-0445">Lipid transport</keyword>
<evidence type="ECO:0000256" key="5">
    <source>
        <dbReference type="RuleBase" id="RU003844"/>
    </source>
</evidence>
<dbReference type="SMART" id="SM00233">
    <property type="entry name" value="PH"/>
    <property type="match status" value="1"/>
</dbReference>
<evidence type="ECO:0000259" key="8">
    <source>
        <dbReference type="PROSITE" id="PS50003"/>
    </source>
</evidence>
<keyword evidence="4" id="KW-0446">Lipid-binding</keyword>
<keyword evidence="1 6" id="KW-0813">Transport</keyword>
<dbReference type="Gene3D" id="2.40.160.120">
    <property type="match status" value="1"/>
</dbReference>
<dbReference type="InterPro" id="IPR011993">
    <property type="entry name" value="PH-like_dom_sf"/>
</dbReference>
<dbReference type="GO" id="GO:0016020">
    <property type="term" value="C:membrane"/>
    <property type="evidence" value="ECO:0007669"/>
    <property type="project" value="TreeGrafter"/>
</dbReference>
<dbReference type="RefSeq" id="XP_013420808.1">
    <property type="nucleotide sequence ID" value="XM_013565354.1"/>
</dbReference>
<dbReference type="InterPro" id="IPR018494">
    <property type="entry name" value="Oxysterol-bd_CS"/>
</dbReference>
<dbReference type="Gene3D" id="6.10.140.1150">
    <property type="match status" value="1"/>
</dbReference>
<dbReference type="CDD" id="cd13291">
    <property type="entry name" value="PH_ORP10_ORP11"/>
    <property type="match status" value="1"/>
</dbReference>
<evidence type="ECO:0000256" key="7">
    <source>
        <dbReference type="SAM" id="MobiDB-lite"/>
    </source>
</evidence>
<dbReference type="PANTHER" id="PTHR10972">
    <property type="entry name" value="OXYSTEROL-BINDING PROTEIN-RELATED"/>
    <property type="match status" value="1"/>
</dbReference>
<dbReference type="InterPro" id="IPR000648">
    <property type="entry name" value="Oxysterol-bd"/>
</dbReference>
<dbReference type="InterPro" id="IPR001849">
    <property type="entry name" value="PH_domain"/>
</dbReference>
<reference evidence="10" key="1">
    <citation type="submission" date="2025-08" db="UniProtKB">
        <authorList>
            <consortium name="RefSeq"/>
        </authorList>
    </citation>
    <scope>IDENTIFICATION</scope>
    <source>
        <tissue evidence="10">Gonads</tissue>
    </source>
</reference>
<evidence type="ECO:0000256" key="3">
    <source>
        <dbReference type="ARBA" id="ARBA00023055"/>
    </source>
</evidence>
<dbReference type="FunFam" id="2.40.160.120:FF:000002">
    <property type="entry name" value="Oxysterol-binding protein"/>
    <property type="match status" value="1"/>
</dbReference>
<dbReference type="GO" id="GO:0032934">
    <property type="term" value="F:sterol binding"/>
    <property type="evidence" value="ECO:0007669"/>
    <property type="project" value="TreeGrafter"/>
</dbReference>
<accession>A0A1S3KDV6</accession>
<comment type="similarity">
    <text evidence="5">Belongs to the OSBP family.</text>
</comment>
<organism evidence="9 10">
    <name type="scientific">Lingula anatina</name>
    <name type="common">Brachiopod</name>
    <name type="synonym">Lingula unguis</name>
    <dbReference type="NCBI Taxonomy" id="7574"/>
    <lineage>
        <taxon>Eukaryota</taxon>
        <taxon>Metazoa</taxon>
        <taxon>Spiralia</taxon>
        <taxon>Lophotrochozoa</taxon>
        <taxon>Brachiopoda</taxon>
        <taxon>Linguliformea</taxon>
        <taxon>Lingulata</taxon>
        <taxon>Lingulida</taxon>
        <taxon>Linguloidea</taxon>
        <taxon>Lingulidae</taxon>
        <taxon>Lingula</taxon>
    </lineage>
</organism>
<dbReference type="GO" id="GO:0006869">
    <property type="term" value="P:lipid transport"/>
    <property type="evidence" value="ECO:0007669"/>
    <property type="project" value="UniProtKB-KW"/>
</dbReference>
<evidence type="ECO:0000256" key="1">
    <source>
        <dbReference type="ARBA" id="ARBA00022448"/>
    </source>
</evidence>
<dbReference type="Proteomes" id="UP000085678">
    <property type="component" value="Unplaced"/>
</dbReference>
<dbReference type="OrthoDB" id="14833at2759"/>
<dbReference type="GeneID" id="106181083"/>
<evidence type="ECO:0000256" key="2">
    <source>
        <dbReference type="ARBA" id="ARBA00022553"/>
    </source>
</evidence>
<dbReference type="Gene3D" id="2.30.29.30">
    <property type="entry name" value="Pleckstrin-homology domain (PH domain)/Phosphotyrosine-binding domain (PTB)"/>
    <property type="match status" value="1"/>
</dbReference>
<dbReference type="AlphaFoldDB" id="A0A1S3KDV6"/>
<evidence type="ECO:0000256" key="6">
    <source>
        <dbReference type="RuleBase" id="RU003845"/>
    </source>
</evidence>
<dbReference type="Pfam" id="PF00169">
    <property type="entry name" value="PH"/>
    <property type="match status" value="1"/>
</dbReference>
<feature type="compositionally biased region" description="Low complexity" evidence="7">
    <location>
        <begin position="273"/>
        <end position="283"/>
    </location>
</feature>
<dbReference type="InterPro" id="IPR037239">
    <property type="entry name" value="OSBP_sf"/>
</dbReference>
<feature type="domain" description="PH" evidence="8">
    <location>
        <begin position="27"/>
        <end position="125"/>
    </location>
</feature>
<evidence type="ECO:0000313" key="9">
    <source>
        <dbReference type="Proteomes" id="UP000085678"/>
    </source>
</evidence>
<evidence type="ECO:0000256" key="4">
    <source>
        <dbReference type="ARBA" id="ARBA00023121"/>
    </source>
</evidence>
<dbReference type="PROSITE" id="PS01013">
    <property type="entry name" value="OSBP"/>
    <property type="match status" value="1"/>
</dbReference>
<dbReference type="FunFam" id="3.30.70.3490:FF:000001">
    <property type="entry name" value="Oxysterol-binding protein"/>
    <property type="match status" value="1"/>
</dbReference>
<dbReference type="PROSITE" id="PS50003">
    <property type="entry name" value="PH_DOMAIN"/>
    <property type="match status" value="1"/>
</dbReference>
<sequence length="673" mass="76899">MSYYSMYVYHTIWIMKQQRWLMDFIRRQPLEGVLCKYTNVMKGWQFRWFVLVPETGMLEYYEKEEHKKVQRPRGSVHLAGAVISPSDEDSQTFNVNAANTEIYRLRASDAKERVHWVNRLRAVAEYHSNNIAQNAPPIYRHESRTHSFAQETLPSVNKRPSSYGDLYDNQPSTTVTVRSHHKTVTTVPSPDPLHNVKEVLSQVTDHEEELVDKMEELPSSGHFLNSLDKEILLLKATSKATVLCLEQCMNMLQQQASGVHAGRGLDWSPNMKSRSSTRSSSVSSIIKENLLPLEQQSITVPVNHDDDVSDEHGYTDTDLGGVEEHKSVILHLLSQLKLGMDLTRVVLPTFILEKRSLLEMFADCMAHPDIFAKIPDCTDPESRMLQVVEWYLTSFHAARQGSVAKKPYNPIIGETFHCSWDIPQTLGDDTQSDNIRLTYCAEQVSHHPPISAFYFECPKKNMYVNASIWTKSKFMGMSIGVVMVGKVTLSLVEHNEDYVFSLPSAYARSILTYPWVELGDRVTITCQQTGYAAAIVFHTKPFYGGKLHRVSAEVKNPEGTVICKVNGDWNGTMEFTNTSAGTSKVIDVSKLEIKRKKVRPMSKLGDFESRKLWQHVTNALKLGDIETATEHKRFLEERQREGEKYRKETNTPFAAKYFNKEGDVWVYKKTLKK</sequence>
<dbReference type="FunFam" id="1.10.287.2720:FF:000001">
    <property type="entry name" value="Oxysterol-binding OBPalpha"/>
    <property type="match status" value="1"/>
</dbReference>
<gene>
    <name evidence="10" type="primary">LOC106181083</name>
</gene>
<proteinExistence type="inferred from homology"/>
<keyword evidence="9" id="KW-1185">Reference proteome</keyword>
<feature type="region of interest" description="Disordered" evidence="7">
    <location>
        <begin position="262"/>
        <end position="283"/>
    </location>
</feature>